<proteinExistence type="predicted"/>
<dbReference type="EMBL" id="HBUE01024688">
    <property type="protein sequence ID" value="CAG6454120.1"/>
    <property type="molecule type" value="Transcribed_RNA"/>
</dbReference>
<protein>
    <submittedName>
        <fullName evidence="1">(northern house mosquito) hypothetical protein</fullName>
    </submittedName>
</protein>
<name>A0A8D8KI41_CULPI</name>
<organism evidence="1">
    <name type="scientific">Culex pipiens</name>
    <name type="common">House mosquito</name>
    <dbReference type="NCBI Taxonomy" id="7175"/>
    <lineage>
        <taxon>Eukaryota</taxon>
        <taxon>Metazoa</taxon>
        <taxon>Ecdysozoa</taxon>
        <taxon>Arthropoda</taxon>
        <taxon>Hexapoda</taxon>
        <taxon>Insecta</taxon>
        <taxon>Pterygota</taxon>
        <taxon>Neoptera</taxon>
        <taxon>Endopterygota</taxon>
        <taxon>Diptera</taxon>
        <taxon>Nematocera</taxon>
        <taxon>Culicoidea</taxon>
        <taxon>Culicidae</taxon>
        <taxon>Culicinae</taxon>
        <taxon>Culicini</taxon>
        <taxon>Culex</taxon>
        <taxon>Culex</taxon>
    </lineage>
</organism>
<evidence type="ECO:0000313" key="1">
    <source>
        <dbReference type="EMBL" id="CAG6587997.1"/>
    </source>
</evidence>
<sequence length="127" mass="14695">MATIVTFPGTQTTSPSLGSRWSNSFRLRNSDNLSQAQQSLRHRCIFRHLLQTRWIRTRKTPAGCDQRRGKDLFFLVRRTTPAVPRHTLSRVRSASSVSQQELKINSTQSRPLRYQQAIIIYLPVTEQ</sequence>
<dbReference type="AlphaFoldDB" id="A0A8D8KI41"/>
<dbReference type="EMBL" id="HBUE01214321">
    <property type="protein sequence ID" value="CAG6536005.1"/>
    <property type="molecule type" value="Transcribed_RNA"/>
</dbReference>
<reference evidence="1" key="1">
    <citation type="submission" date="2021-05" db="EMBL/GenBank/DDBJ databases">
        <authorList>
            <person name="Alioto T."/>
            <person name="Alioto T."/>
            <person name="Gomez Garrido J."/>
        </authorList>
    </citation>
    <scope>NUCLEOTIDE SEQUENCE</scope>
</reference>
<accession>A0A8D8KI41</accession>
<dbReference type="EMBL" id="HBUE01320832">
    <property type="protein sequence ID" value="CAG6587997.1"/>
    <property type="molecule type" value="Transcribed_RNA"/>
</dbReference>